<comment type="caution">
    <text evidence="1">The sequence shown here is derived from an EMBL/GenBank/DDBJ whole genome shotgun (WGS) entry which is preliminary data.</text>
</comment>
<dbReference type="InterPro" id="IPR044926">
    <property type="entry name" value="RGS_subdomain_2"/>
</dbReference>
<evidence type="ECO:0000313" key="1">
    <source>
        <dbReference type="EMBL" id="PND40291.1"/>
    </source>
</evidence>
<dbReference type="InterPro" id="IPR036305">
    <property type="entry name" value="RGS_sf"/>
</dbReference>
<evidence type="ECO:0000313" key="2">
    <source>
        <dbReference type="Proteomes" id="UP000235916"/>
    </source>
</evidence>
<dbReference type="SUPFAM" id="SSF48097">
    <property type="entry name" value="Regulator of G-protein signaling, RGS"/>
    <property type="match status" value="1"/>
</dbReference>
<dbReference type="EMBL" id="POSP01000001">
    <property type="protein sequence ID" value="PND40291.1"/>
    <property type="molecule type" value="Genomic_DNA"/>
</dbReference>
<proteinExistence type="predicted"/>
<gene>
    <name evidence="1" type="ORF">C1O66_02620</name>
</gene>
<dbReference type="AlphaFoldDB" id="A0A2N8L3L0"/>
<organism evidence="1 2">
    <name type="scientific">Kinneretia aquatilis</name>
    <dbReference type="NCBI Taxonomy" id="2070761"/>
    <lineage>
        <taxon>Bacteria</taxon>
        <taxon>Pseudomonadati</taxon>
        <taxon>Pseudomonadota</taxon>
        <taxon>Betaproteobacteria</taxon>
        <taxon>Burkholderiales</taxon>
        <taxon>Sphaerotilaceae</taxon>
        <taxon>Roseateles</taxon>
    </lineage>
</organism>
<dbReference type="Gene3D" id="1.10.167.10">
    <property type="entry name" value="Regulator of G-protein Signalling 4, domain 2"/>
    <property type="match status" value="1"/>
</dbReference>
<dbReference type="RefSeq" id="WP_102766425.1">
    <property type="nucleotide sequence ID" value="NZ_POSP01000001.1"/>
</dbReference>
<accession>A0A2N8L3L0</accession>
<reference evidence="1 2" key="1">
    <citation type="submission" date="2018-01" db="EMBL/GenBank/DDBJ databases">
        <title>Draft genome sequence of Paucibacter aquatile CR182 isolated from freshwater of the Nakdong River.</title>
        <authorList>
            <person name="Choi A."/>
            <person name="Chung E.J."/>
        </authorList>
    </citation>
    <scope>NUCLEOTIDE SEQUENCE [LARGE SCALE GENOMIC DNA]</scope>
    <source>
        <strain evidence="1 2">CR182</strain>
    </source>
</reference>
<name>A0A2N8L3L0_9BURK</name>
<dbReference type="Proteomes" id="UP000235916">
    <property type="component" value="Unassembled WGS sequence"/>
</dbReference>
<keyword evidence="2" id="KW-1185">Reference proteome</keyword>
<sequence>MNLGSFFDHPARHTMPTAYRPADAGGFSRFELLAANPQVLSEFACHCATEDSGENLLAYLLLQYIDCRATAGRDVSDEFNILYRDFIREGCSLDLNISSQVRKRVVGCLYEIPNREYRSALSFELEGNLCDPWVRFVALKPQLETGFPKDFRTPSAIPGIEIWKAYLEVRRIFGKGPHPAGPNRAQRFVSKLRRRLGH</sequence>
<protein>
    <submittedName>
        <fullName evidence="1">Uncharacterized protein</fullName>
    </submittedName>
</protein>